<gene>
    <name evidence="2" type="ORF">BJ508DRAFT_332746</name>
</gene>
<dbReference type="AlphaFoldDB" id="A0A3N4HQN6"/>
<evidence type="ECO:0000313" key="2">
    <source>
        <dbReference type="EMBL" id="RPA74808.1"/>
    </source>
</evidence>
<reference evidence="2 3" key="1">
    <citation type="journal article" date="2018" name="Nat. Ecol. Evol.">
        <title>Pezizomycetes genomes reveal the molecular basis of ectomycorrhizal truffle lifestyle.</title>
        <authorList>
            <person name="Murat C."/>
            <person name="Payen T."/>
            <person name="Noel B."/>
            <person name="Kuo A."/>
            <person name="Morin E."/>
            <person name="Chen J."/>
            <person name="Kohler A."/>
            <person name="Krizsan K."/>
            <person name="Balestrini R."/>
            <person name="Da Silva C."/>
            <person name="Montanini B."/>
            <person name="Hainaut M."/>
            <person name="Levati E."/>
            <person name="Barry K.W."/>
            <person name="Belfiori B."/>
            <person name="Cichocki N."/>
            <person name="Clum A."/>
            <person name="Dockter R.B."/>
            <person name="Fauchery L."/>
            <person name="Guy J."/>
            <person name="Iotti M."/>
            <person name="Le Tacon F."/>
            <person name="Lindquist E.A."/>
            <person name="Lipzen A."/>
            <person name="Malagnac F."/>
            <person name="Mello A."/>
            <person name="Molinier V."/>
            <person name="Miyauchi S."/>
            <person name="Poulain J."/>
            <person name="Riccioni C."/>
            <person name="Rubini A."/>
            <person name="Sitrit Y."/>
            <person name="Splivallo R."/>
            <person name="Traeger S."/>
            <person name="Wang M."/>
            <person name="Zifcakova L."/>
            <person name="Wipf D."/>
            <person name="Zambonelli A."/>
            <person name="Paolocci F."/>
            <person name="Nowrousian M."/>
            <person name="Ottonello S."/>
            <person name="Baldrian P."/>
            <person name="Spatafora J.W."/>
            <person name="Henrissat B."/>
            <person name="Nagy L.G."/>
            <person name="Aury J.M."/>
            <person name="Wincker P."/>
            <person name="Grigoriev I.V."/>
            <person name="Bonfante P."/>
            <person name="Martin F.M."/>
        </authorList>
    </citation>
    <scope>NUCLEOTIDE SEQUENCE [LARGE SCALE GENOMIC DNA]</scope>
    <source>
        <strain evidence="2 3">RN42</strain>
    </source>
</reference>
<proteinExistence type="predicted"/>
<sequence length="730" mass="79511">MAPQQQAVKPTGPIRNHAHNQHQFWLTPYPHLPVNQLRARRSGRTNSEDFDDLQLRRLRQATGLQVPQLPQRAVSAPPKEEVDEVRKPQHHRSLSIPGKATNKTDSSSVGQVAMSYHDQLLQALQDPSAFSTSVSSTYRLTATITRILEDILGGASGPPRNQALLLLSAMDSVLKVNQHVVEAIRTDLEDSQRWTTLIMSIFEQSPKLYAVLVDAVPLWNLLEGLDYTKCLHKRRRTTVLQPPEVTFVTLSNGRRVKTYSEHVPTILASSVEGYGSSTAQIDAVSISPLLVEILIRCRKPLAVGPVRIGHSMDRSFAALAVIGLDMDSLLFASQQSLPFTNLPLVFLAGDIEHTSGSSSPDARGTLKGLISAFRNSSQGEDDDAWSSVNQIKASQAEKLQGDIDIGRSVSRFDHNGKGTIAAVVRVCERMFVLTANHVLNSGSYEPAPMSSRVMIPANLELMKTGHLLGFDRSSGAAEVERKAGNVVELLTSGPHGTVECGNLGTDEHGNREDWVLCSVDDPSRIRDEAKWSEESIEMLGKAFSEPLPDELSLETVGRRVAVEGEVVLKMGAQGGPLLGTVGSDQWRTYRLNSWEPYNPLPSSIPVNDSPAQEAISEDEEIPPSEDIREPGEAIAGVEWCRFTSVCSVDKSRGYGECGDSGCGVHGAKQAQVSEQTFYESICSGDGVCLIGQLVTVVNGGQFGTVGLMVRQEVLFDQMEKATGDVVDLVR</sequence>
<evidence type="ECO:0000256" key="1">
    <source>
        <dbReference type="SAM" id="MobiDB-lite"/>
    </source>
</evidence>
<keyword evidence="3" id="KW-1185">Reference proteome</keyword>
<protein>
    <submittedName>
        <fullName evidence="2">Uncharacterized protein</fullName>
    </submittedName>
</protein>
<evidence type="ECO:0000313" key="3">
    <source>
        <dbReference type="Proteomes" id="UP000275078"/>
    </source>
</evidence>
<name>A0A3N4HQN6_ASCIM</name>
<feature type="compositionally biased region" description="Basic and acidic residues" evidence="1">
    <location>
        <begin position="78"/>
        <end position="87"/>
    </location>
</feature>
<dbReference type="Proteomes" id="UP000275078">
    <property type="component" value="Unassembled WGS sequence"/>
</dbReference>
<dbReference type="EMBL" id="ML119780">
    <property type="protein sequence ID" value="RPA74808.1"/>
    <property type="molecule type" value="Genomic_DNA"/>
</dbReference>
<feature type="region of interest" description="Disordered" evidence="1">
    <location>
        <begin position="61"/>
        <end position="106"/>
    </location>
</feature>
<accession>A0A3N4HQN6</accession>
<organism evidence="2 3">
    <name type="scientific">Ascobolus immersus RN42</name>
    <dbReference type="NCBI Taxonomy" id="1160509"/>
    <lineage>
        <taxon>Eukaryota</taxon>
        <taxon>Fungi</taxon>
        <taxon>Dikarya</taxon>
        <taxon>Ascomycota</taxon>
        <taxon>Pezizomycotina</taxon>
        <taxon>Pezizomycetes</taxon>
        <taxon>Pezizales</taxon>
        <taxon>Ascobolaceae</taxon>
        <taxon>Ascobolus</taxon>
    </lineage>
</organism>